<dbReference type="InterPro" id="IPR000182">
    <property type="entry name" value="GNAT_dom"/>
</dbReference>
<dbReference type="Proteomes" id="UP000076871">
    <property type="component" value="Unassembled WGS sequence"/>
</dbReference>
<dbReference type="GeneID" id="63822758"/>
<keyword evidence="3" id="KW-1185">Reference proteome</keyword>
<evidence type="ECO:0000313" key="3">
    <source>
        <dbReference type="Proteomes" id="UP000076871"/>
    </source>
</evidence>
<dbReference type="SUPFAM" id="SSF55729">
    <property type="entry name" value="Acyl-CoA N-acyltransferases (Nat)"/>
    <property type="match status" value="1"/>
</dbReference>
<gene>
    <name evidence="2" type="ORF">LAESUDRAFT_680336</name>
</gene>
<dbReference type="STRING" id="1314785.A0A165DXV1"/>
<dbReference type="OrthoDB" id="5372118at2759"/>
<dbReference type="InParanoid" id="A0A165DXV1"/>
<name>A0A165DXV1_9APHY</name>
<protein>
    <recommendedName>
        <fullName evidence="1">N-acetyltransferase domain-containing protein</fullName>
    </recommendedName>
</protein>
<dbReference type="InterPro" id="IPR013653">
    <property type="entry name" value="GCN5-like_dom"/>
</dbReference>
<evidence type="ECO:0000313" key="2">
    <source>
        <dbReference type="EMBL" id="KZT05843.1"/>
    </source>
</evidence>
<feature type="domain" description="N-acetyltransferase" evidence="1">
    <location>
        <begin position="184"/>
        <end position="345"/>
    </location>
</feature>
<accession>A0A165DXV1</accession>
<dbReference type="EMBL" id="KV427627">
    <property type="protein sequence ID" value="KZT05843.1"/>
    <property type="molecule type" value="Genomic_DNA"/>
</dbReference>
<dbReference type="RefSeq" id="XP_040763583.1">
    <property type="nucleotide sequence ID" value="XM_040905728.1"/>
</dbReference>
<reference evidence="2 3" key="1">
    <citation type="journal article" date="2016" name="Mol. Biol. Evol.">
        <title>Comparative Genomics of Early-Diverging Mushroom-Forming Fungi Provides Insights into the Origins of Lignocellulose Decay Capabilities.</title>
        <authorList>
            <person name="Nagy L.G."/>
            <person name="Riley R."/>
            <person name="Tritt A."/>
            <person name="Adam C."/>
            <person name="Daum C."/>
            <person name="Floudas D."/>
            <person name="Sun H."/>
            <person name="Yadav J.S."/>
            <person name="Pangilinan J."/>
            <person name="Larsson K.H."/>
            <person name="Matsuura K."/>
            <person name="Barry K."/>
            <person name="Labutti K."/>
            <person name="Kuo R."/>
            <person name="Ohm R.A."/>
            <person name="Bhattacharya S.S."/>
            <person name="Shirouzu T."/>
            <person name="Yoshinaga Y."/>
            <person name="Martin F.M."/>
            <person name="Grigoriev I.V."/>
            <person name="Hibbett D.S."/>
        </authorList>
    </citation>
    <scope>NUCLEOTIDE SEQUENCE [LARGE SCALE GENOMIC DNA]</scope>
    <source>
        <strain evidence="2 3">93-53</strain>
    </source>
</reference>
<evidence type="ECO:0000259" key="1">
    <source>
        <dbReference type="PROSITE" id="PS51186"/>
    </source>
</evidence>
<organism evidence="2 3">
    <name type="scientific">Laetiporus sulphureus 93-53</name>
    <dbReference type="NCBI Taxonomy" id="1314785"/>
    <lineage>
        <taxon>Eukaryota</taxon>
        <taxon>Fungi</taxon>
        <taxon>Dikarya</taxon>
        <taxon>Basidiomycota</taxon>
        <taxon>Agaricomycotina</taxon>
        <taxon>Agaricomycetes</taxon>
        <taxon>Polyporales</taxon>
        <taxon>Laetiporus</taxon>
    </lineage>
</organism>
<dbReference type="Gene3D" id="3.40.630.30">
    <property type="match status" value="1"/>
</dbReference>
<proteinExistence type="predicted"/>
<dbReference type="AlphaFoldDB" id="A0A165DXV1"/>
<dbReference type="Pfam" id="PF08445">
    <property type="entry name" value="FR47"/>
    <property type="match status" value="1"/>
</dbReference>
<sequence>MPSVSASYVVKTYTSANDLPAEVWQAFDAHARDSNIVYPFAKKARLHERSRGHHRGADVWLVCYSHQHGSGTPSVDFVLSCTEGPFGPYPVFIFTPIPSTKLDPHHFLPRLEVLAYTLQQAVPPERVFSVFALETITRAFAAIWMRETGIPLDPEPEYYAAKFTYCTKETIKFRQTTTLSDVSYQLRLATETDIQDAAKLCFGFAATSEPFVLSKEQAVQEAAYLIQNGQLWVHEITTSSQRPEIASIVAVTRTSDTVAGITKVFTNPRWRQRGCAERLTRFVCQRLLETKESVVLYVAHNNPAAAKVYHRVGFVGLSGDEHSTSTVDDWLELGFERDLVDLGHW</sequence>
<dbReference type="GO" id="GO:0016747">
    <property type="term" value="F:acyltransferase activity, transferring groups other than amino-acyl groups"/>
    <property type="evidence" value="ECO:0007669"/>
    <property type="project" value="InterPro"/>
</dbReference>
<dbReference type="PROSITE" id="PS51186">
    <property type="entry name" value="GNAT"/>
    <property type="match status" value="1"/>
</dbReference>
<dbReference type="InterPro" id="IPR016181">
    <property type="entry name" value="Acyl_CoA_acyltransferase"/>
</dbReference>